<dbReference type="SUPFAM" id="SSF54060">
    <property type="entry name" value="His-Me finger endonucleases"/>
    <property type="match status" value="2"/>
</dbReference>
<keyword evidence="2" id="KW-1185">Reference proteome</keyword>
<keyword evidence="1" id="KW-0540">Nuclease</keyword>
<dbReference type="GO" id="GO:0004519">
    <property type="term" value="F:endonuclease activity"/>
    <property type="evidence" value="ECO:0007669"/>
    <property type="project" value="UniProtKB-KW"/>
</dbReference>
<dbReference type="RefSeq" id="WP_378257001.1">
    <property type="nucleotide sequence ID" value="NZ_JBHSIT010000005.1"/>
</dbReference>
<reference evidence="2" key="1">
    <citation type="journal article" date="2019" name="Int. J. Syst. Evol. Microbiol.">
        <title>The Global Catalogue of Microorganisms (GCM) 10K type strain sequencing project: providing services to taxonomists for standard genome sequencing and annotation.</title>
        <authorList>
            <consortium name="The Broad Institute Genomics Platform"/>
            <consortium name="The Broad Institute Genome Sequencing Center for Infectious Disease"/>
            <person name="Wu L."/>
            <person name="Ma J."/>
        </authorList>
    </citation>
    <scope>NUCLEOTIDE SEQUENCE [LARGE SCALE GENOMIC DNA]</scope>
    <source>
        <strain evidence="2">KLKA75</strain>
    </source>
</reference>
<dbReference type="Gene3D" id="3.40.1800.10">
    <property type="entry name" value="His-Me finger endonucleases"/>
    <property type="match status" value="2"/>
</dbReference>
<proteinExistence type="predicted"/>
<comment type="caution">
    <text evidence="1">The sequence shown here is derived from an EMBL/GenBank/DDBJ whole genome shotgun (WGS) entry which is preliminary data.</text>
</comment>
<gene>
    <name evidence="1" type="ORF">ACFPCY_19240</name>
</gene>
<name>A0ABV9U1K2_9ACTN</name>
<dbReference type="EMBL" id="JBHSIT010000005">
    <property type="protein sequence ID" value="MFC4909465.1"/>
    <property type="molecule type" value="Genomic_DNA"/>
</dbReference>
<keyword evidence="1" id="KW-0255">Endonuclease</keyword>
<evidence type="ECO:0000313" key="1">
    <source>
        <dbReference type="EMBL" id="MFC4909465.1"/>
    </source>
</evidence>
<dbReference type="InterPro" id="IPR044925">
    <property type="entry name" value="His-Me_finger_sf"/>
</dbReference>
<organism evidence="1 2">
    <name type="scientific">Actinomadura gamaensis</name>
    <dbReference type="NCBI Taxonomy" id="1763541"/>
    <lineage>
        <taxon>Bacteria</taxon>
        <taxon>Bacillati</taxon>
        <taxon>Actinomycetota</taxon>
        <taxon>Actinomycetes</taxon>
        <taxon>Streptosporangiales</taxon>
        <taxon>Thermomonosporaceae</taxon>
        <taxon>Actinomadura</taxon>
    </lineage>
</organism>
<evidence type="ECO:0000313" key="2">
    <source>
        <dbReference type="Proteomes" id="UP001595872"/>
    </source>
</evidence>
<keyword evidence="1" id="KW-0378">Hydrolase</keyword>
<sequence>MKPLEEFARNRSRKSGVSTYCKPCHAAVCAENRARNHGSARNYRLKLRYGITEQQADRLLAAQGGMCVICLRAPASHVDHDHDTGLVRGMLCFKCNNGLGQFGDEVWRLEEAADYLEGRSSHSRSLWLEFDTPTIPGRSRRHLETLRGVRRASGLGSLRHYKLRERYGLTEAEADALAEIQGGLCAVCGDREPEHIDHCHESQAVRGALCVGCNSGMGLLGDDAGTLRRAAAYLDGSLVTAVPVAGGGTRLSFTVPDVDPASVGGDGWERVRGEDVRHRKALRDAAWEAEWCFGGPFADPFARAVVDGFAMGGAGGGVHGMRWARGEQ</sequence>
<dbReference type="Proteomes" id="UP001595872">
    <property type="component" value="Unassembled WGS sequence"/>
</dbReference>
<dbReference type="InterPro" id="IPR004211">
    <property type="entry name" value="Endonuclease_7"/>
</dbReference>
<accession>A0ABV9U1K2</accession>
<dbReference type="InterPro" id="IPR038563">
    <property type="entry name" value="Endonuclease_7_sf"/>
</dbReference>
<dbReference type="Pfam" id="PF02945">
    <property type="entry name" value="Endonuclease_7"/>
    <property type="match status" value="2"/>
</dbReference>
<protein>
    <submittedName>
        <fullName evidence="1">Endonuclease VII domain-containing protein</fullName>
    </submittedName>
</protein>